<proteinExistence type="predicted"/>
<dbReference type="InterPro" id="IPR038178">
    <property type="entry name" value="Kringle_sf"/>
</dbReference>
<keyword evidence="2" id="KW-1015">Disulfide bond</keyword>
<evidence type="ECO:0000256" key="5">
    <source>
        <dbReference type="SAM" id="SignalP"/>
    </source>
</evidence>
<comment type="caution">
    <text evidence="7">The sequence shown here is derived from an EMBL/GenBank/DDBJ whole genome shotgun (WGS) entry which is preliminary data.</text>
</comment>
<evidence type="ECO:0000256" key="2">
    <source>
        <dbReference type="ARBA" id="ARBA00023157"/>
    </source>
</evidence>
<dbReference type="EMBL" id="JANPWB010000002">
    <property type="protein sequence ID" value="KAJ1206412.1"/>
    <property type="molecule type" value="Genomic_DNA"/>
</dbReference>
<evidence type="ECO:0000313" key="8">
    <source>
        <dbReference type="Proteomes" id="UP001066276"/>
    </source>
</evidence>
<name>A0AAV7W0L2_PLEWA</name>
<dbReference type="SUPFAM" id="SSF57440">
    <property type="entry name" value="Kringle-like"/>
    <property type="match status" value="1"/>
</dbReference>
<dbReference type="AlphaFoldDB" id="A0AAV7W0L2"/>
<dbReference type="InterPro" id="IPR013806">
    <property type="entry name" value="Kringle-like"/>
</dbReference>
<organism evidence="7 8">
    <name type="scientific">Pleurodeles waltl</name>
    <name type="common">Iberian ribbed newt</name>
    <dbReference type="NCBI Taxonomy" id="8319"/>
    <lineage>
        <taxon>Eukaryota</taxon>
        <taxon>Metazoa</taxon>
        <taxon>Chordata</taxon>
        <taxon>Craniata</taxon>
        <taxon>Vertebrata</taxon>
        <taxon>Euteleostomi</taxon>
        <taxon>Amphibia</taxon>
        <taxon>Batrachia</taxon>
        <taxon>Caudata</taxon>
        <taxon>Salamandroidea</taxon>
        <taxon>Salamandridae</taxon>
        <taxon>Pleurodelinae</taxon>
        <taxon>Pleurodeles</taxon>
    </lineage>
</organism>
<comment type="caution">
    <text evidence="3">Lacks conserved residue(s) required for the propagation of feature annotation.</text>
</comment>
<protein>
    <recommendedName>
        <fullName evidence="6">Kringle domain-containing protein</fullName>
    </recommendedName>
</protein>
<accession>A0AAV7W0L2</accession>
<dbReference type="PRINTS" id="PR00018">
    <property type="entry name" value="KRINGLE"/>
</dbReference>
<dbReference type="PROSITE" id="PS00021">
    <property type="entry name" value="KRINGLE_1"/>
    <property type="match status" value="1"/>
</dbReference>
<dbReference type="PROSITE" id="PS50070">
    <property type="entry name" value="KRINGLE_2"/>
    <property type="match status" value="1"/>
</dbReference>
<keyword evidence="5" id="KW-0732">Signal</keyword>
<keyword evidence="8" id="KW-1185">Reference proteome</keyword>
<evidence type="ECO:0000256" key="3">
    <source>
        <dbReference type="PROSITE-ProRule" id="PRU00121"/>
    </source>
</evidence>
<evidence type="ECO:0000256" key="1">
    <source>
        <dbReference type="ARBA" id="ARBA00022572"/>
    </source>
</evidence>
<evidence type="ECO:0000259" key="6">
    <source>
        <dbReference type="PROSITE" id="PS50070"/>
    </source>
</evidence>
<dbReference type="Gene3D" id="2.40.20.10">
    <property type="entry name" value="Plasminogen Kringle 4"/>
    <property type="match status" value="1"/>
</dbReference>
<keyword evidence="1 3" id="KW-0420">Kringle</keyword>
<feature type="chain" id="PRO_5043417600" description="Kringle domain-containing protein" evidence="5">
    <location>
        <begin position="21"/>
        <end position="162"/>
    </location>
</feature>
<dbReference type="InterPro" id="IPR018056">
    <property type="entry name" value="Kringle_CS"/>
</dbReference>
<feature type="domain" description="Kringle" evidence="6">
    <location>
        <begin position="60"/>
        <end position="144"/>
    </location>
</feature>
<evidence type="ECO:0000313" key="7">
    <source>
        <dbReference type="EMBL" id="KAJ1206412.1"/>
    </source>
</evidence>
<reference evidence="7" key="1">
    <citation type="journal article" date="2022" name="bioRxiv">
        <title>Sequencing and chromosome-scale assembly of the giantPleurodeles waltlgenome.</title>
        <authorList>
            <person name="Brown T."/>
            <person name="Elewa A."/>
            <person name="Iarovenko S."/>
            <person name="Subramanian E."/>
            <person name="Araus A.J."/>
            <person name="Petzold A."/>
            <person name="Susuki M."/>
            <person name="Suzuki K.-i.T."/>
            <person name="Hayashi T."/>
            <person name="Toyoda A."/>
            <person name="Oliveira C."/>
            <person name="Osipova E."/>
            <person name="Leigh N.D."/>
            <person name="Simon A."/>
            <person name="Yun M.H."/>
        </authorList>
    </citation>
    <scope>NUCLEOTIDE SEQUENCE</scope>
    <source>
        <strain evidence="7">20211129_DDA</strain>
        <tissue evidence="7">Liver</tissue>
    </source>
</reference>
<dbReference type="Proteomes" id="UP001066276">
    <property type="component" value="Chromosome 1_2"/>
</dbReference>
<sequence length="162" mass="18255">MTIPSFIVALVLGAIPGGGCFDKSAGAPAHQRPSSQRLHPHPHRPLPPSTPYTGCTKGKGQGNSVGDFVNVTDFGAQCLNWLDVPTFLERTPGKGLGDHNFCRNPDGRSKPWCFYRNNRGRVDWGYCDCKQGEYRKAWRDSQECWDLERLQWGYVPTCNVWW</sequence>
<feature type="signal peptide" evidence="5">
    <location>
        <begin position="1"/>
        <end position="20"/>
    </location>
</feature>
<dbReference type="InterPro" id="IPR000001">
    <property type="entry name" value="Kringle"/>
</dbReference>
<dbReference type="Pfam" id="PF00051">
    <property type="entry name" value="Kringle"/>
    <property type="match status" value="1"/>
</dbReference>
<feature type="region of interest" description="Disordered" evidence="4">
    <location>
        <begin position="23"/>
        <end position="57"/>
    </location>
</feature>
<evidence type="ECO:0000256" key="4">
    <source>
        <dbReference type="SAM" id="MobiDB-lite"/>
    </source>
</evidence>
<dbReference type="FunFam" id="2.40.20.10:FF:000010">
    <property type="entry name" value="Neurotrypsin"/>
    <property type="match status" value="1"/>
</dbReference>
<gene>
    <name evidence="7" type="ORF">NDU88_001817</name>
</gene>
<dbReference type="SMART" id="SM00130">
    <property type="entry name" value="KR"/>
    <property type="match status" value="1"/>
</dbReference>